<keyword evidence="2" id="KW-1185">Reference proteome</keyword>
<protein>
    <submittedName>
        <fullName evidence="1">Uncharacterized protein</fullName>
    </submittedName>
</protein>
<dbReference type="AlphaFoldDB" id="A0A5E4R4N4"/>
<name>A0A5E4R4N4_9NEOP</name>
<proteinExistence type="predicted"/>
<evidence type="ECO:0000313" key="1">
    <source>
        <dbReference type="EMBL" id="VVD04462.1"/>
    </source>
</evidence>
<sequence>MMTLCYFLITNCLDFKNNHHHHNSFKI</sequence>
<accession>A0A5E4R4N4</accession>
<dbReference type="Proteomes" id="UP000324832">
    <property type="component" value="Unassembled WGS sequence"/>
</dbReference>
<reference evidence="1 2" key="1">
    <citation type="submission" date="2017-07" db="EMBL/GenBank/DDBJ databases">
        <authorList>
            <person name="Talla V."/>
            <person name="Backstrom N."/>
        </authorList>
    </citation>
    <scope>NUCLEOTIDE SEQUENCE [LARGE SCALE GENOMIC DNA]</scope>
</reference>
<dbReference type="EMBL" id="FZQP02006869">
    <property type="protein sequence ID" value="VVD04462.1"/>
    <property type="molecule type" value="Genomic_DNA"/>
</dbReference>
<gene>
    <name evidence="1" type="ORF">LSINAPIS_LOCUS14211</name>
</gene>
<evidence type="ECO:0000313" key="2">
    <source>
        <dbReference type="Proteomes" id="UP000324832"/>
    </source>
</evidence>
<organism evidence="1 2">
    <name type="scientific">Leptidea sinapis</name>
    <dbReference type="NCBI Taxonomy" id="189913"/>
    <lineage>
        <taxon>Eukaryota</taxon>
        <taxon>Metazoa</taxon>
        <taxon>Ecdysozoa</taxon>
        <taxon>Arthropoda</taxon>
        <taxon>Hexapoda</taxon>
        <taxon>Insecta</taxon>
        <taxon>Pterygota</taxon>
        <taxon>Neoptera</taxon>
        <taxon>Endopterygota</taxon>
        <taxon>Lepidoptera</taxon>
        <taxon>Glossata</taxon>
        <taxon>Ditrysia</taxon>
        <taxon>Papilionoidea</taxon>
        <taxon>Pieridae</taxon>
        <taxon>Dismorphiinae</taxon>
        <taxon>Leptidea</taxon>
    </lineage>
</organism>